<reference evidence="10" key="1">
    <citation type="journal article" date="2020" name="mSystems">
        <title>Genome- and Community-Level Interaction Insights into Carbon Utilization and Element Cycling Functions of Hydrothermarchaeota in Hydrothermal Sediment.</title>
        <authorList>
            <person name="Zhou Z."/>
            <person name="Liu Y."/>
            <person name="Xu W."/>
            <person name="Pan J."/>
            <person name="Luo Z.H."/>
            <person name="Li M."/>
        </authorList>
    </citation>
    <scope>NUCLEOTIDE SEQUENCE [LARGE SCALE GENOMIC DNA]</scope>
    <source>
        <strain evidence="10">SpSt-618</strain>
        <strain evidence="11">SpSt-657</strain>
    </source>
</reference>
<dbReference type="CDD" id="cd06261">
    <property type="entry name" value="TM_PBP2"/>
    <property type="match status" value="1"/>
</dbReference>
<comment type="subcellular location">
    <subcellularLocation>
        <location evidence="1 8">Cell membrane</location>
        <topology evidence="1 8">Multi-pass membrane protein</topology>
    </subcellularLocation>
</comment>
<evidence type="ECO:0000256" key="5">
    <source>
        <dbReference type="ARBA" id="ARBA00022970"/>
    </source>
</evidence>
<feature type="transmembrane region" description="Helical" evidence="8">
    <location>
        <begin position="183"/>
        <end position="204"/>
    </location>
</feature>
<dbReference type="InterPro" id="IPR043429">
    <property type="entry name" value="ArtM/GltK/GlnP/TcyL/YhdX-like"/>
</dbReference>
<comment type="caution">
    <text evidence="10">The sequence shown here is derived from an EMBL/GenBank/DDBJ whole genome shotgun (WGS) entry which is preliminary data.</text>
</comment>
<keyword evidence="6 8" id="KW-1133">Transmembrane helix</keyword>
<dbReference type="InterPro" id="IPR035906">
    <property type="entry name" value="MetI-like_sf"/>
</dbReference>
<gene>
    <name evidence="10" type="ORF">ENT87_08730</name>
    <name evidence="11" type="ORF">ENU30_04500</name>
</gene>
<keyword evidence="2 8" id="KW-0813">Transport</keyword>
<dbReference type="AlphaFoldDB" id="A0A7J3IA01"/>
<dbReference type="EMBL" id="DTAI01000256">
    <property type="protein sequence ID" value="HGN37610.1"/>
    <property type="molecule type" value="Genomic_DNA"/>
</dbReference>
<dbReference type="GO" id="GO:0006865">
    <property type="term" value="P:amino acid transport"/>
    <property type="evidence" value="ECO:0007669"/>
    <property type="project" value="UniProtKB-KW"/>
</dbReference>
<dbReference type="Pfam" id="PF00528">
    <property type="entry name" value="BPD_transp_1"/>
    <property type="match status" value="1"/>
</dbReference>
<sequence length="225" mass="25416">MLQGIFYILNNHGYSILLGLRYTIIITTASYIIGLTLGTIIALLRIYSNRWVRIALTVFVEVIRGTPMIVQLFFVYYALPELGILLDPVTASIIAISINSSVYQSEYIRSSISSIPYSQFESALSIGLTRFRTIWIVILPQAIRIAIPALANEAIYLFKYSSIAYFVTAPELMYIGKSIGSRTFLYLEVYVVLAFIYIVTSIVLTELVKIIERKYSIPGLIKSRL</sequence>
<name>A0A7J3IA01_9CREN</name>
<proteinExistence type="inferred from homology"/>
<feature type="domain" description="ABC transmembrane type-1" evidence="9">
    <location>
        <begin position="20"/>
        <end position="208"/>
    </location>
</feature>
<accession>A0A7J3IA01</accession>
<dbReference type="EMBL" id="DTBZ01000083">
    <property type="protein sequence ID" value="HGQ18218.1"/>
    <property type="molecule type" value="Genomic_DNA"/>
</dbReference>
<keyword evidence="7 8" id="KW-0472">Membrane</keyword>
<dbReference type="SUPFAM" id="SSF161098">
    <property type="entry name" value="MetI-like"/>
    <property type="match status" value="1"/>
</dbReference>
<evidence type="ECO:0000256" key="7">
    <source>
        <dbReference type="ARBA" id="ARBA00023136"/>
    </source>
</evidence>
<feature type="transmembrane region" description="Helical" evidence="8">
    <location>
        <begin position="56"/>
        <end position="79"/>
    </location>
</feature>
<evidence type="ECO:0000313" key="11">
    <source>
        <dbReference type="EMBL" id="HGQ18218.1"/>
    </source>
</evidence>
<evidence type="ECO:0000256" key="3">
    <source>
        <dbReference type="ARBA" id="ARBA00022475"/>
    </source>
</evidence>
<keyword evidence="5" id="KW-0029">Amino-acid transport</keyword>
<dbReference type="GO" id="GO:0043190">
    <property type="term" value="C:ATP-binding cassette (ABC) transporter complex"/>
    <property type="evidence" value="ECO:0007669"/>
    <property type="project" value="InterPro"/>
</dbReference>
<comment type="similarity">
    <text evidence="8">Belongs to the binding-protein-dependent transport system permease family.</text>
</comment>
<dbReference type="GO" id="GO:0022857">
    <property type="term" value="F:transmembrane transporter activity"/>
    <property type="evidence" value="ECO:0007669"/>
    <property type="project" value="InterPro"/>
</dbReference>
<keyword evidence="3" id="KW-1003">Cell membrane</keyword>
<dbReference type="PANTHER" id="PTHR30614">
    <property type="entry name" value="MEMBRANE COMPONENT OF AMINO ACID ABC TRANSPORTER"/>
    <property type="match status" value="1"/>
</dbReference>
<evidence type="ECO:0000256" key="6">
    <source>
        <dbReference type="ARBA" id="ARBA00022989"/>
    </source>
</evidence>
<dbReference type="NCBIfam" id="TIGR01726">
    <property type="entry name" value="HEQRo_perm_3TM"/>
    <property type="match status" value="1"/>
</dbReference>
<dbReference type="PROSITE" id="PS50928">
    <property type="entry name" value="ABC_TM1"/>
    <property type="match status" value="1"/>
</dbReference>
<evidence type="ECO:0000256" key="8">
    <source>
        <dbReference type="RuleBase" id="RU363032"/>
    </source>
</evidence>
<dbReference type="PANTHER" id="PTHR30614:SF0">
    <property type="entry name" value="L-CYSTINE TRANSPORT SYSTEM PERMEASE PROTEIN TCYL"/>
    <property type="match status" value="1"/>
</dbReference>
<evidence type="ECO:0000256" key="1">
    <source>
        <dbReference type="ARBA" id="ARBA00004651"/>
    </source>
</evidence>
<evidence type="ECO:0000256" key="2">
    <source>
        <dbReference type="ARBA" id="ARBA00022448"/>
    </source>
</evidence>
<protein>
    <submittedName>
        <fullName evidence="10">Amino acid ABC transporter permease</fullName>
    </submittedName>
</protein>
<evidence type="ECO:0000313" key="10">
    <source>
        <dbReference type="EMBL" id="HGN37610.1"/>
    </source>
</evidence>
<evidence type="ECO:0000259" key="9">
    <source>
        <dbReference type="PROSITE" id="PS50928"/>
    </source>
</evidence>
<feature type="transmembrane region" description="Helical" evidence="8">
    <location>
        <begin position="20"/>
        <end position="44"/>
    </location>
</feature>
<dbReference type="InterPro" id="IPR000515">
    <property type="entry name" value="MetI-like"/>
</dbReference>
<dbReference type="Gene3D" id="1.10.3720.10">
    <property type="entry name" value="MetI-like"/>
    <property type="match status" value="1"/>
</dbReference>
<organism evidence="10">
    <name type="scientific">Ignisphaera aggregans</name>
    <dbReference type="NCBI Taxonomy" id="334771"/>
    <lineage>
        <taxon>Archaea</taxon>
        <taxon>Thermoproteota</taxon>
        <taxon>Thermoprotei</taxon>
        <taxon>Desulfurococcales</taxon>
        <taxon>Desulfurococcaceae</taxon>
        <taxon>Ignisphaera</taxon>
    </lineage>
</organism>
<dbReference type="InterPro" id="IPR010065">
    <property type="entry name" value="AA_ABC_transptr_permease_3TM"/>
</dbReference>
<evidence type="ECO:0000256" key="4">
    <source>
        <dbReference type="ARBA" id="ARBA00022692"/>
    </source>
</evidence>
<keyword evidence="4 8" id="KW-0812">Transmembrane</keyword>